<sequence length="352" mass="39272">MNTGTVVECRGSFREIGRQYGEACRENLRSSLDFIFRVLTNGYRTTKEDVMAQAVKYIPNVQAFDPDYLEQVKGTAEAVGCDWREMFTLRCILELGVYYQKLRGLCTSFAVAGDRTRDGKTILGQNIHWFPHVPLDIVKMEYENGVRVLSVSLGGFVEYSLNSSGYGMSANSLFTAPDGFRIHLPIGCYLPKVMRQSSFEEAFSLLCQAARGIGYFHLADASGRLRGIESVFDGYTVIEPSGGMLYHTNCYLTDSYQGQDTAGTILPDSFARKERMAARLADLAGELTAERMMDVLRDHDNAPTSICRHVDPNQPAEWQMTTVASLVMVPEDGVMHVAWGNPCEAAYRTYTV</sequence>
<dbReference type="EMBL" id="JAPYYP010000008">
    <property type="protein sequence ID" value="MDA5108554.1"/>
    <property type="molecule type" value="Genomic_DNA"/>
</dbReference>
<dbReference type="PANTHER" id="PTHR34180">
    <property type="entry name" value="PEPTIDASE C45"/>
    <property type="match status" value="1"/>
</dbReference>
<dbReference type="PANTHER" id="PTHR34180:SF1">
    <property type="entry name" value="BETA-ALANYL-DOPAMINE_CARCININE HYDROLASE"/>
    <property type="match status" value="1"/>
</dbReference>
<dbReference type="RefSeq" id="WP_271140001.1">
    <property type="nucleotide sequence ID" value="NZ_JAPYYP010000008.1"/>
</dbReference>
<name>A0A9X3TPS4_9BACL</name>
<feature type="domain" description="Peptidase C45 hydrolase" evidence="1">
    <location>
        <begin position="197"/>
        <end position="342"/>
    </location>
</feature>
<dbReference type="GO" id="GO:0016746">
    <property type="term" value="F:acyltransferase activity"/>
    <property type="evidence" value="ECO:0007669"/>
    <property type="project" value="UniProtKB-KW"/>
</dbReference>
<proteinExistence type="predicted"/>
<organism evidence="2 3">
    <name type="scientific">Brevibacillus thermoruber</name>
    <dbReference type="NCBI Taxonomy" id="33942"/>
    <lineage>
        <taxon>Bacteria</taxon>
        <taxon>Bacillati</taxon>
        <taxon>Bacillota</taxon>
        <taxon>Bacilli</taxon>
        <taxon>Bacillales</taxon>
        <taxon>Paenibacillaceae</taxon>
        <taxon>Brevibacillus</taxon>
    </lineage>
</organism>
<dbReference type="InterPro" id="IPR047801">
    <property type="entry name" value="Peptidase_C45"/>
</dbReference>
<keyword evidence="2" id="KW-0012">Acyltransferase</keyword>
<comment type="caution">
    <text evidence="2">The sequence shown here is derived from an EMBL/GenBank/DDBJ whole genome shotgun (WGS) entry which is preliminary data.</text>
</comment>
<dbReference type="Pfam" id="PF03417">
    <property type="entry name" value="AAT"/>
    <property type="match status" value="1"/>
</dbReference>
<dbReference type="InterPro" id="IPR047794">
    <property type="entry name" value="C45_proenzyme-like"/>
</dbReference>
<dbReference type="AlphaFoldDB" id="A0A9X3TPS4"/>
<accession>A0A9X3TPS4</accession>
<keyword evidence="2" id="KW-0808">Transferase</keyword>
<evidence type="ECO:0000313" key="2">
    <source>
        <dbReference type="EMBL" id="MDA5108554.1"/>
    </source>
</evidence>
<dbReference type="InterPro" id="IPR005079">
    <property type="entry name" value="Peptidase_C45_hydrolase"/>
</dbReference>
<protein>
    <submittedName>
        <fullName evidence="2">C45 family autoproteolytic acyltransferase/hydrolase</fullName>
    </submittedName>
</protein>
<dbReference type="Gene3D" id="1.10.10.2120">
    <property type="match status" value="1"/>
</dbReference>
<dbReference type="NCBIfam" id="NF040521">
    <property type="entry name" value="C45_proenzyme"/>
    <property type="match status" value="1"/>
</dbReference>
<dbReference type="Gene3D" id="3.60.60.10">
    <property type="entry name" value="Penicillin V Acylase, Chain A"/>
    <property type="match status" value="1"/>
</dbReference>
<evidence type="ECO:0000313" key="3">
    <source>
        <dbReference type="Proteomes" id="UP001151071"/>
    </source>
</evidence>
<gene>
    <name evidence="2" type="ORF">O3V59_09285</name>
</gene>
<evidence type="ECO:0000259" key="1">
    <source>
        <dbReference type="Pfam" id="PF03417"/>
    </source>
</evidence>
<keyword evidence="3" id="KW-1185">Reference proteome</keyword>
<dbReference type="Proteomes" id="UP001151071">
    <property type="component" value="Unassembled WGS sequence"/>
</dbReference>
<reference evidence="2" key="1">
    <citation type="submission" date="2022-12" db="EMBL/GenBank/DDBJ databases">
        <title>Draft genome sequence of the thermophilic strain Brevibacillus thermoruber HT42, isolated from Los Humeros, Puebla, Mexico, with biotechnological potential.</title>
        <authorList>
            <person name="Lara Sanchez J."/>
            <person name="Solis Palacios R."/>
            <person name="Bustos Baena A.S."/>
            <person name="Ruz Baez A.E."/>
            <person name="Espinosa Luna G."/>
            <person name="Oliart Ros R.M."/>
        </authorList>
    </citation>
    <scope>NUCLEOTIDE SEQUENCE</scope>
    <source>
        <strain evidence="2">HT42</strain>
    </source>
</reference>